<dbReference type="PANTHER" id="PTHR11963">
    <property type="entry name" value="LEUCINE AMINOPEPTIDASE-RELATED"/>
    <property type="match status" value="1"/>
</dbReference>
<reference evidence="9" key="1">
    <citation type="submission" date="2018-05" db="EMBL/GenBank/DDBJ databases">
        <authorList>
            <person name="Lanie J.A."/>
            <person name="Ng W.-L."/>
            <person name="Kazmierczak K.M."/>
            <person name="Andrzejewski T.M."/>
            <person name="Davidsen T.M."/>
            <person name="Wayne K.J."/>
            <person name="Tettelin H."/>
            <person name="Glass J.I."/>
            <person name="Rusch D."/>
            <person name="Podicherti R."/>
            <person name="Tsui H.-C.T."/>
            <person name="Winkler M.E."/>
        </authorList>
    </citation>
    <scope>NUCLEOTIDE SEQUENCE</scope>
</reference>
<evidence type="ECO:0000259" key="8">
    <source>
        <dbReference type="PROSITE" id="PS00631"/>
    </source>
</evidence>
<sequence>MAHLKTVSATTKNWSDLPSDVIAVGVFSKGELSPMAKDVDENLGGQLKTAVKNGDMTGRKGESMVLYGEKHRLIAVGLGEKKKLDLEQIRRASGKVIKTAIRNKLANVFMEEFAQDKDGAAQAQAEGAILASYQFLDYKTMNKQNNFMLKKVIIRTWDRSGLRKGSLISNAVCFARDLGNHPGNIATPTKLAQEARKIGKRGKMRVRVFDRTKIIKLGMGGLSGVAAGTDEPPKFILMEYWGAKKTEKPKVLVGKGLTFDSGGISIKPAAKMDEMKFDMCGSAVVLGTMHALADLKPKINVVGIVPSTENLSGAKAYKPGDILKAYNGKTIEVLNTDAEGRLILADALSYASKHYNPEYILDFATLTGAVIVALGFVATGIMGTDDELIKRVKSSSNTTAEKVWELPLWKEYSHQIRSKIADVKNTGAPMQAGTIAAGAFLKEFVKDGIPWCHFDIAGTAWNDSETDNGGKVREKPYTPKEGASGNIIRLVLDLIEA</sequence>
<dbReference type="InterPro" id="IPR011356">
    <property type="entry name" value="Leucine_aapep/pepB"/>
</dbReference>
<dbReference type="SUPFAM" id="SSF53187">
    <property type="entry name" value="Zn-dependent exopeptidases"/>
    <property type="match status" value="1"/>
</dbReference>
<evidence type="ECO:0000256" key="4">
    <source>
        <dbReference type="ARBA" id="ARBA00022438"/>
    </source>
</evidence>
<keyword evidence="7" id="KW-0812">Transmembrane</keyword>
<dbReference type="CDD" id="cd00433">
    <property type="entry name" value="Peptidase_M17"/>
    <property type="match status" value="1"/>
</dbReference>
<dbReference type="PANTHER" id="PTHR11963:SF23">
    <property type="entry name" value="CYTOSOL AMINOPEPTIDASE"/>
    <property type="match status" value="1"/>
</dbReference>
<evidence type="ECO:0000256" key="2">
    <source>
        <dbReference type="ARBA" id="ARBA00009528"/>
    </source>
</evidence>
<evidence type="ECO:0000256" key="5">
    <source>
        <dbReference type="ARBA" id="ARBA00022670"/>
    </source>
</evidence>
<keyword evidence="4" id="KW-0031">Aminopeptidase</keyword>
<dbReference type="GO" id="GO:0006508">
    <property type="term" value="P:proteolysis"/>
    <property type="evidence" value="ECO:0007669"/>
    <property type="project" value="UniProtKB-KW"/>
</dbReference>
<protein>
    <recommendedName>
        <fullName evidence="3">leucyl aminopeptidase</fullName>
        <ecNumber evidence="3">3.4.11.1</ecNumber>
    </recommendedName>
</protein>
<dbReference type="EC" id="3.4.11.1" evidence="3"/>
<dbReference type="InterPro" id="IPR000819">
    <property type="entry name" value="Peptidase_M17_C"/>
</dbReference>
<dbReference type="Gene3D" id="3.40.220.10">
    <property type="entry name" value="Leucine Aminopeptidase, subunit E, domain 1"/>
    <property type="match status" value="1"/>
</dbReference>
<dbReference type="GO" id="GO:0005737">
    <property type="term" value="C:cytoplasm"/>
    <property type="evidence" value="ECO:0007669"/>
    <property type="project" value="InterPro"/>
</dbReference>
<keyword evidence="7" id="KW-1133">Transmembrane helix</keyword>
<evidence type="ECO:0000256" key="7">
    <source>
        <dbReference type="SAM" id="Phobius"/>
    </source>
</evidence>
<keyword evidence="7" id="KW-0472">Membrane</keyword>
<dbReference type="EMBL" id="UINC01007705">
    <property type="protein sequence ID" value="SVA34695.1"/>
    <property type="molecule type" value="Genomic_DNA"/>
</dbReference>
<dbReference type="GO" id="GO:0070006">
    <property type="term" value="F:metalloaminopeptidase activity"/>
    <property type="evidence" value="ECO:0007669"/>
    <property type="project" value="InterPro"/>
</dbReference>
<dbReference type="PROSITE" id="PS00631">
    <property type="entry name" value="CYTOSOL_AP"/>
    <property type="match status" value="1"/>
</dbReference>
<dbReference type="Pfam" id="PF00883">
    <property type="entry name" value="Peptidase_M17"/>
    <property type="match status" value="1"/>
</dbReference>
<dbReference type="InterPro" id="IPR043472">
    <property type="entry name" value="Macro_dom-like"/>
</dbReference>
<dbReference type="SUPFAM" id="SSF52949">
    <property type="entry name" value="Macro domain-like"/>
    <property type="match status" value="1"/>
</dbReference>
<keyword evidence="5" id="KW-0645">Protease</keyword>
<dbReference type="Gene3D" id="3.40.630.10">
    <property type="entry name" value="Zn peptidases"/>
    <property type="match status" value="1"/>
</dbReference>
<gene>
    <name evidence="9" type="ORF">METZ01_LOCUS87549</name>
</gene>
<evidence type="ECO:0000256" key="3">
    <source>
        <dbReference type="ARBA" id="ARBA00012565"/>
    </source>
</evidence>
<feature type="transmembrane region" description="Helical" evidence="7">
    <location>
        <begin position="359"/>
        <end position="383"/>
    </location>
</feature>
<dbReference type="InterPro" id="IPR008283">
    <property type="entry name" value="Peptidase_M17_N"/>
</dbReference>
<evidence type="ECO:0000256" key="1">
    <source>
        <dbReference type="ARBA" id="ARBA00000135"/>
    </source>
</evidence>
<dbReference type="Pfam" id="PF02789">
    <property type="entry name" value="Peptidase_M17_N"/>
    <property type="match status" value="1"/>
</dbReference>
<dbReference type="NCBIfam" id="NF002074">
    <property type="entry name" value="PRK00913.1-4"/>
    <property type="match status" value="1"/>
</dbReference>
<organism evidence="9">
    <name type="scientific">marine metagenome</name>
    <dbReference type="NCBI Taxonomy" id="408172"/>
    <lineage>
        <taxon>unclassified sequences</taxon>
        <taxon>metagenomes</taxon>
        <taxon>ecological metagenomes</taxon>
    </lineage>
</organism>
<dbReference type="PRINTS" id="PR00481">
    <property type="entry name" value="LAMNOPPTDASE"/>
</dbReference>
<accession>A0A381V2V6</accession>
<dbReference type="HAMAP" id="MF_00181">
    <property type="entry name" value="Cytosol_peptidase_M17"/>
    <property type="match status" value="1"/>
</dbReference>
<comment type="catalytic activity">
    <reaction evidence="1">
        <text>Release of an N-terminal amino acid, Xaa-|-Yaa-, in which Xaa is preferably Leu, but may be other amino acids including Pro although not Arg or Lys, and Yaa may be Pro. Amino acid amides and methyl esters are also readily hydrolyzed, but rates on arylamides are exceedingly low.</text>
        <dbReference type="EC" id="3.4.11.1"/>
    </reaction>
</comment>
<dbReference type="GO" id="GO:0030145">
    <property type="term" value="F:manganese ion binding"/>
    <property type="evidence" value="ECO:0007669"/>
    <property type="project" value="InterPro"/>
</dbReference>
<dbReference type="NCBIfam" id="NF002073">
    <property type="entry name" value="PRK00913.1-2"/>
    <property type="match status" value="1"/>
</dbReference>
<dbReference type="AlphaFoldDB" id="A0A381V2V6"/>
<dbReference type="InterPro" id="IPR023042">
    <property type="entry name" value="Peptidase_M17_leu_NH2_pept"/>
</dbReference>
<name>A0A381V2V6_9ZZZZ</name>
<keyword evidence="6" id="KW-0378">Hydrolase</keyword>
<feature type="domain" description="Cytosol aminopeptidase" evidence="8">
    <location>
        <begin position="335"/>
        <end position="342"/>
    </location>
</feature>
<proteinExistence type="inferred from homology"/>
<comment type="similarity">
    <text evidence="2">Belongs to the peptidase M17 family.</text>
</comment>
<dbReference type="PROSITE" id="PS50890">
    <property type="entry name" value="PUA"/>
    <property type="match status" value="1"/>
</dbReference>
<evidence type="ECO:0000313" key="9">
    <source>
        <dbReference type="EMBL" id="SVA34695.1"/>
    </source>
</evidence>
<evidence type="ECO:0000256" key="6">
    <source>
        <dbReference type="ARBA" id="ARBA00022801"/>
    </source>
</evidence>